<proteinExistence type="predicted"/>
<evidence type="ECO:0000313" key="2">
    <source>
        <dbReference type="Proteomes" id="UP000319267"/>
    </source>
</evidence>
<sequence>MRFLTTQKIKQFLKLVKVRKPTLTNLIVNIIQNPNIKILVKKHFLYDPNINKLLLFLP</sequence>
<organism evidence="1 2">
    <name type="scientific">Flavobacterium nitrogenifigens</name>
    <dbReference type="NCBI Taxonomy" id="1617283"/>
    <lineage>
        <taxon>Bacteria</taxon>
        <taxon>Pseudomonadati</taxon>
        <taxon>Bacteroidota</taxon>
        <taxon>Flavobacteriia</taxon>
        <taxon>Flavobacteriales</taxon>
        <taxon>Flavobacteriaceae</taxon>
        <taxon>Flavobacterium</taxon>
    </lineage>
</organism>
<name>A0A521E9W0_9FLAO</name>
<gene>
    <name evidence="1" type="ORF">SAMN06265220_10422</name>
</gene>
<keyword evidence="2" id="KW-1185">Reference proteome</keyword>
<accession>A0A521E9W0</accession>
<dbReference type="AlphaFoldDB" id="A0A521E9W0"/>
<dbReference type="EMBL" id="FXTQ01000004">
    <property type="protein sequence ID" value="SMO80738.1"/>
    <property type="molecule type" value="Genomic_DNA"/>
</dbReference>
<reference evidence="1 2" key="1">
    <citation type="submission" date="2017-05" db="EMBL/GenBank/DDBJ databases">
        <authorList>
            <person name="Varghese N."/>
            <person name="Submissions S."/>
        </authorList>
    </citation>
    <scope>NUCLEOTIDE SEQUENCE [LARGE SCALE GENOMIC DNA]</scope>
    <source>
        <strain evidence="1 2">DSM 29982</strain>
    </source>
</reference>
<dbReference type="Proteomes" id="UP000319267">
    <property type="component" value="Unassembled WGS sequence"/>
</dbReference>
<protein>
    <submittedName>
        <fullName evidence="1">Uncharacterized protein</fullName>
    </submittedName>
</protein>
<evidence type="ECO:0000313" key="1">
    <source>
        <dbReference type="EMBL" id="SMO80738.1"/>
    </source>
</evidence>